<accession>K0TH45</accession>
<evidence type="ECO:0000313" key="2">
    <source>
        <dbReference type="EMBL" id="EJK76690.1"/>
    </source>
</evidence>
<gene>
    <name evidence="2" type="ORF">THAOC_01534</name>
</gene>
<organism evidence="2 3">
    <name type="scientific">Thalassiosira oceanica</name>
    <name type="common">Marine diatom</name>
    <dbReference type="NCBI Taxonomy" id="159749"/>
    <lineage>
        <taxon>Eukaryota</taxon>
        <taxon>Sar</taxon>
        <taxon>Stramenopiles</taxon>
        <taxon>Ochrophyta</taxon>
        <taxon>Bacillariophyta</taxon>
        <taxon>Coscinodiscophyceae</taxon>
        <taxon>Thalassiosirophycidae</taxon>
        <taxon>Thalassiosirales</taxon>
        <taxon>Thalassiosiraceae</taxon>
        <taxon>Thalassiosira</taxon>
    </lineage>
</organism>
<dbReference type="AlphaFoldDB" id="K0TH45"/>
<proteinExistence type="predicted"/>
<evidence type="ECO:0000313" key="3">
    <source>
        <dbReference type="Proteomes" id="UP000266841"/>
    </source>
</evidence>
<dbReference type="Proteomes" id="UP000266841">
    <property type="component" value="Unassembled WGS sequence"/>
</dbReference>
<feature type="non-terminal residue" evidence="2">
    <location>
        <position position="1"/>
    </location>
</feature>
<sequence>PRRGGGDGVGEVMGYEAAAWDMGAVVEAALSGEDKKVSWLRPSKAWGADFQNFDYDTTRPKHEYLTACEARASSLRAKPASGEGPQGPEKGWAKYRYDHGQSTYDSREKSVGRDLVLKRLWS</sequence>
<reference evidence="2 3" key="1">
    <citation type="journal article" date="2012" name="Genome Biol.">
        <title>Genome and low-iron response of an oceanic diatom adapted to chronic iron limitation.</title>
        <authorList>
            <person name="Lommer M."/>
            <person name="Specht M."/>
            <person name="Roy A.S."/>
            <person name="Kraemer L."/>
            <person name="Andreson R."/>
            <person name="Gutowska M.A."/>
            <person name="Wolf J."/>
            <person name="Bergner S.V."/>
            <person name="Schilhabel M.B."/>
            <person name="Klostermeier U.C."/>
            <person name="Beiko R.G."/>
            <person name="Rosenstiel P."/>
            <person name="Hippler M."/>
            <person name="Laroche J."/>
        </authorList>
    </citation>
    <scope>NUCLEOTIDE SEQUENCE [LARGE SCALE GENOMIC DNA]</scope>
    <source>
        <strain evidence="2 3">CCMP1005</strain>
    </source>
</reference>
<dbReference type="EMBL" id="AGNL01001846">
    <property type="protein sequence ID" value="EJK76690.1"/>
    <property type="molecule type" value="Genomic_DNA"/>
</dbReference>
<evidence type="ECO:0000256" key="1">
    <source>
        <dbReference type="SAM" id="MobiDB-lite"/>
    </source>
</evidence>
<protein>
    <submittedName>
        <fullName evidence="2">Uncharacterized protein</fullName>
    </submittedName>
</protein>
<name>K0TH45_THAOC</name>
<comment type="caution">
    <text evidence="2">The sequence shown here is derived from an EMBL/GenBank/DDBJ whole genome shotgun (WGS) entry which is preliminary data.</text>
</comment>
<keyword evidence="3" id="KW-1185">Reference proteome</keyword>
<feature type="region of interest" description="Disordered" evidence="1">
    <location>
        <begin position="73"/>
        <end position="95"/>
    </location>
</feature>